<gene>
    <name evidence="1" type="ORF">CWO07_26675</name>
</gene>
<accession>A0A2T5DYF6</accession>
<dbReference type="EMBL" id="PIFK01000164">
    <property type="protein sequence ID" value="PTP12106.1"/>
    <property type="molecule type" value="Genomic_DNA"/>
</dbReference>
<organism evidence="1 2">
    <name type="scientific">Vibrio splendidus</name>
    <dbReference type="NCBI Taxonomy" id="29497"/>
    <lineage>
        <taxon>Bacteria</taxon>
        <taxon>Pseudomonadati</taxon>
        <taxon>Pseudomonadota</taxon>
        <taxon>Gammaproteobacteria</taxon>
        <taxon>Vibrionales</taxon>
        <taxon>Vibrionaceae</taxon>
        <taxon>Vibrio</taxon>
    </lineage>
</organism>
<evidence type="ECO:0000313" key="2">
    <source>
        <dbReference type="Proteomes" id="UP000244197"/>
    </source>
</evidence>
<proteinExistence type="predicted"/>
<name>A0A2T5DYF6_VIBSP</name>
<evidence type="ECO:0000313" key="1">
    <source>
        <dbReference type="EMBL" id="PTP12106.1"/>
    </source>
</evidence>
<dbReference type="AlphaFoldDB" id="A0A2T5DYF6"/>
<reference evidence="1 2" key="1">
    <citation type="submission" date="2017-11" db="EMBL/GenBank/DDBJ databases">
        <title>Population delineation of vibrios coincides with oyster pathogenicity.</title>
        <authorList>
            <person name="Bruto M."/>
            <person name="Labreuche Y."/>
            <person name="James A."/>
            <person name="Piel D."/>
            <person name="Chenivesse S."/>
            <person name="Petton B."/>
            <person name="Polz M.F."/>
            <person name="Le Roux F."/>
        </authorList>
    </citation>
    <scope>NUCLEOTIDE SEQUENCE [LARGE SCALE GENOMIC DNA]</scope>
    <source>
        <strain evidence="1 2">FF_144</strain>
    </source>
</reference>
<sequence>MNINGHYIKGRENIDLANSHELNAPICYIDMVETVIRDFQTATGTKVNEFIYSAYELGEPLPDCGCEPFSVCDHPKEVHVPFVVCESTCGCRLEYDLERFYIAYLDGSQTNDLINCDELQWLFNTDKPEFIGELKASVERTVDMWVKINQRYD</sequence>
<protein>
    <submittedName>
        <fullName evidence="1">Uncharacterized protein</fullName>
    </submittedName>
</protein>
<dbReference type="Proteomes" id="UP000244197">
    <property type="component" value="Unassembled WGS sequence"/>
</dbReference>
<comment type="caution">
    <text evidence="1">The sequence shown here is derived from an EMBL/GenBank/DDBJ whole genome shotgun (WGS) entry which is preliminary data.</text>
</comment>
<dbReference type="RefSeq" id="WP_108188529.1">
    <property type="nucleotide sequence ID" value="NZ_PIFK01000164.1"/>
</dbReference>